<dbReference type="SUPFAM" id="SSF53474">
    <property type="entry name" value="alpha/beta-Hydrolases"/>
    <property type="match status" value="1"/>
</dbReference>
<dbReference type="eggNOG" id="ENOG502RC8Y">
    <property type="taxonomic scope" value="Eukaryota"/>
</dbReference>
<dbReference type="RefSeq" id="XP_003294142.1">
    <property type="nucleotide sequence ID" value="XM_003294094.1"/>
</dbReference>
<feature type="domain" description="AB hydrolase-1" evidence="1">
    <location>
        <begin position="95"/>
        <end position="178"/>
    </location>
</feature>
<keyword evidence="3" id="KW-1185">Reference proteome</keyword>
<name>F1A398_DICPU</name>
<feature type="non-terminal residue" evidence="2">
    <location>
        <position position="1"/>
    </location>
</feature>
<protein>
    <recommendedName>
        <fullName evidence="1">AB hydrolase-1 domain-containing protein</fullName>
    </recommendedName>
</protein>
<organism evidence="2 3">
    <name type="scientific">Dictyostelium purpureum</name>
    <name type="common">Slime mold</name>
    <dbReference type="NCBI Taxonomy" id="5786"/>
    <lineage>
        <taxon>Eukaryota</taxon>
        <taxon>Amoebozoa</taxon>
        <taxon>Evosea</taxon>
        <taxon>Eumycetozoa</taxon>
        <taxon>Dictyostelia</taxon>
        <taxon>Dictyosteliales</taxon>
        <taxon>Dictyosteliaceae</taxon>
        <taxon>Dictyostelium</taxon>
    </lineage>
</organism>
<evidence type="ECO:0000313" key="2">
    <source>
        <dbReference type="EMBL" id="EGC29326.1"/>
    </source>
</evidence>
<gene>
    <name evidence="2" type="ORF">DICPUDRAFT_159094</name>
</gene>
<dbReference type="OMA" id="HIRCYYN"/>
<dbReference type="InParanoid" id="F1A398"/>
<dbReference type="EMBL" id="GL871448">
    <property type="protein sequence ID" value="EGC29326.1"/>
    <property type="molecule type" value="Genomic_DNA"/>
</dbReference>
<dbReference type="OrthoDB" id="16239at2759"/>
<dbReference type="GeneID" id="10506149"/>
<dbReference type="KEGG" id="dpp:DICPUDRAFT_159094"/>
<dbReference type="VEuPathDB" id="AmoebaDB:DICPUDRAFT_159094"/>
<accession>F1A398</accession>
<reference evidence="3" key="1">
    <citation type="journal article" date="2011" name="Genome Biol.">
        <title>Comparative genomics of the social amoebae Dictyostelium discoideum and Dictyostelium purpureum.</title>
        <authorList>
            <consortium name="US DOE Joint Genome Institute (JGI-PGF)"/>
            <person name="Sucgang R."/>
            <person name="Kuo A."/>
            <person name="Tian X."/>
            <person name="Salerno W."/>
            <person name="Parikh A."/>
            <person name="Feasley C.L."/>
            <person name="Dalin E."/>
            <person name="Tu H."/>
            <person name="Huang E."/>
            <person name="Barry K."/>
            <person name="Lindquist E."/>
            <person name="Shapiro H."/>
            <person name="Bruce D."/>
            <person name="Schmutz J."/>
            <person name="Salamov A."/>
            <person name="Fey P."/>
            <person name="Gaudet P."/>
            <person name="Anjard C."/>
            <person name="Babu M.M."/>
            <person name="Basu S."/>
            <person name="Bushmanova Y."/>
            <person name="van der Wel H."/>
            <person name="Katoh-Kurasawa M."/>
            <person name="Dinh C."/>
            <person name="Coutinho P.M."/>
            <person name="Saito T."/>
            <person name="Elias M."/>
            <person name="Schaap P."/>
            <person name="Kay R.R."/>
            <person name="Henrissat B."/>
            <person name="Eichinger L."/>
            <person name="Rivero F."/>
            <person name="Putnam N.H."/>
            <person name="West C.M."/>
            <person name="Loomis W.F."/>
            <person name="Chisholm R.L."/>
            <person name="Shaulsky G."/>
            <person name="Strassmann J.E."/>
            <person name="Queller D.C."/>
            <person name="Kuspa A."/>
            <person name="Grigoriev I.V."/>
        </authorList>
    </citation>
    <scope>NUCLEOTIDE SEQUENCE [LARGE SCALE GENOMIC DNA]</scope>
    <source>
        <strain evidence="3">QSDP1</strain>
    </source>
</reference>
<evidence type="ECO:0000313" key="3">
    <source>
        <dbReference type="Proteomes" id="UP000001064"/>
    </source>
</evidence>
<dbReference type="InterPro" id="IPR029058">
    <property type="entry name" value="AB_hydrolase_fold"/>
</dbReference>
<dbReference type="Proteomes" id="UP000001064">
    <property type="component" value="Unassembled WGS sequence"/>
</dbReference>
<dbReference type="FunCoup" id="F1A398">
    <property type="interactions" value="1"/>
</dbReference>
<evidence type="ECO:0000259" key="1">
    <source>
        <dbReference type="Pfam" id="PF00561"/>
    </source>
</evidence>
<proteinExistence type="predicted"/>
<dbReference type="InterPro" id="IPR000073">
    <property type="entry name" value="AB_hydrolase_1"/>
</dbReference>
<dbReference type="AlphaFoldDB" id="F1A398"/>
<sequence length="335" mass="37904">VQFLVHGQLIDNYKNLHPFPNLLGNIDPGFSFFPIVDNLKLHIRCYTNKHMPRYGELLIFDSGLPMFSTAYGNVIQNLLSNNTMNRFGISNACFFDRYGYGWSQLSPEAMSAQTFVKKLRASIQSISLIANQQFYYVGWSMGGLFAQTYAMMYPNDLKGILSIDGTDIGVLTDKKWIAIPDIIDFVNRAKKFPNEQLKDLCRSGTISIEYGWISDDTHLPKSCIEKSQAIFTNPDQNYLNAVIQELTKFIDNAKDLKKAYANAKNPSQPLGNLPLVVISSNPDTEPDWFKRQINLTKLSSNSIQLNCNNHLVPFNQPNLIINAIEILIAKAKFKT</sequence>
<dbReference type="Gene3D" id="3.40.50.1820">
    <property type="entry name" value="alpha/beta hydrolase"/>
    <property type="match status" value="1"/>
</dbReference>
<dbReference type="Pfam" id="PF00561">
    <property type="entry name" value="Abhydrolase_1"/>
    <property type="match status" value="1"/>
</dbReference>